<keyword evidence="2" id="KW-1015">Disulfide bond</keyword>
<dbReference type="InterPro" id="IPR055356">
    <property type="entry name" value="ZP-N"/>
</dbReference>
<dbReference type="Pfam" id="PF00100">
    <property type="entry name" value="Zona_pellucida"/>
    <property type="match status" value="1"/>
</dbReference>
<dbReference type="InterPro" id="IPR042235">
    <property type="entry name" value="ZP-C_dom"/>
</dbReference>
<feature type="transmembrane region" description="Helical" evidence="5">
    <location>
        <begin position="292"/>
        <end position="312"/>
    </location>
</feature>
<dbReference type="EMBL" id="CAJRST010000001">
    <property type="protein sequence ID" value="CAG5849794.1"/>
    <property type="molecule type" value="Genomic_DNA"/>
</dbReference>
<feature type="region of interest" description="Disordered" evidence="4">
    <location>
        <begin position="321"/>
        <end position="349"/>
    </location>
</feature>
<dbReference type="Gene3D" id="2.60.40.4100">
    <property type="entry name" value="Zona pellucida, ZP-C domain"/>
    <property type="match status" value="1"/>
</dbReference>
<dbReference type="InterPro" id="IPR055355">
    <property type="entry name" value="ZP-C"/>
</dbReference>
<dbReference type="Gene3D" id="2.60.40.3210">
    <property type="entry name" value="Zona pellucida, ZP-N domain"/>
    <property type="match status" value="1"/>
</dbReference>
<evidence type="ECO:0000256" key="3">
    <source>
        <dbReference type="ARBA" id="ARBA00023180"/>
    </source>
</evidence>
<keyword evidence="5" id="KW-0472">Membrane</keyword>
<feature type="compositionally biased region" description="Polar residues" evidence="4">
    <location>
        <begin position="321"/>
        <end position="332"/>
    </location>
</feature>
<dbReference type="SMART" id="SM00241">
    <property type="entry name" value="ZP"/>
    <property type="match status" value="1"/>
</dbReference>
<keyword evidence="3" id="KW-0325">Glycoprotein</keyword>
<comment type="caution">
    <text evidence="7">The sequence shown here is derived from an EMBL/GenBank/DDBJ whole genome shotgun (WGS) entry which is preliminary data.</text>
</comment>
<dbReference type="Proteomes" id="UP000677803">
    <property type="component" value="Unassembled WGS sequence"/>
</dbReference>
<dbReference type="InterPro" id="IPR048290">
    <property type="entry name" value="ZP_chr"/>
</dbReference>
<name>A0A8S4AB94_9TELE</name>
<evidence type="ECO:0000256" key="5">
    <source>
        <dbReference type="SAM" id="Phobius"/>
    </source>
</evidence>
<keyword evidence="5" id="KW-1133">Transmembrane helix</keyword>
<dbReference type="InterPro" id="IPR001507">
    <property type="entry name" value="ZP_dom"/>
</dbReference>
<evidence type="ECO:0000313" key="8">
    <source>
        <dbReference type="Proteomes" id="UP000677803"/>
    </source>
</evidence>
<reference evidence="7" key="1">
    <citation type="submission" date="2021-05" db="EMBL/GenBank/DDBJ databases">
        <authorList>
            <person name="Tigano A."/>
        </authorList>
    </citation>
    <scope>NUCLEOTIDE SEQUENCE</scope>
</reference>
<organism evidence="7 8">
    <name type="scientific">Menidia menidia</name>
    <name type="common">Atlantic silverside</name>
    <dbReference type="NCBI Taxonomy" id="238744"/>
    <lineage>
        <taxon>Eukaryota</taxon>
        <taxon>Metazoa</taxon>
        <taxon>Chordata</taxon>
        <taxon>Craniata</taxon>
        <taxon>Vertebrata</taxon>
        <taxon>Euteleostomi</taxon>
        <taxon>Actinopterygii</taxon>
        <taxon>Neopterygii</taxon>
        <taxon>Teleostei</taxon>
        <taxon>Neoteleostei</taxon>
        <taxon>Acanthomorphata</taxon>
        <taxon>Ovalentaria</taxon>
        <taxon>Atherinomorphae</taxon>
        <taxon>Atheriniformes</taxon>
        <taxon>Atherinopsidae</taxon>
        <taxon>Menidiinae</taxon>
        <taxon>Menidia</taxon>
    </lineage>
</organism>
<dbReference type="PRINTS" id="PR00023">
    <property type="entry name" value="ZPELLUCIDA"/>
</dbReference>
<dbReference type="OrthoDB" id="10063988at2759"/>
<evidence type="ECO:0000256" key="4">
    <source>
        <dbReference type="SAM" id="MobiDB-lite"/>
    </source>
</evidence>
<accession>A0A8S4AB94</accession>
<dbReference type="AlphaFoldDB" id="A0A8S4AB94"/>
<evidence type="ECO:0000256" key="1">
    <source>
        <dbReference type="ARBA" id="ARBA00022729"/>
    </source>
</evidence>
<gene>
    <name evidence="7" type="ORF">MMEN_LOCUS105</name>
</gene>
<keyword evidence="1" id="KW-0732">Signal</keyword>
<dbReference type="PANTHER" id="PTHR14002:SF59">
    <property type="entry name" value="CUB AND ZONA PELLUCIDA-LIKE DOMAIN-CONTAINING PROTEIN 1-RELATED"/>
    <property type="match status" value="1"/>
</dbReference>
<dbReference type="PANTHER" id="PTHR14002">
    <property type="entry name" value="ENDOGLIN/TGF-BETA RECEPTOR TYPE III"/>
    <property type="match status" value="1"/>
</dbReference>
<sequence length="349" mass="39353">MTVEVDKSSFYGLQEDHLRLSDSSNTVCDLERYSNSTHIVGVIPLNACGTQIEEDDDYLYFKNEITTVEDTHPSLITRKHLVEARFFCQYPKKGNVTLGFTAHRKNVTVWERGFGTLTYQFEFYPDTQFRSMIDPNSYPLEYDVGERINMQIEASTSLNNTEMFVESCRAAPYDNPNYHPTYSIIENGCAVDPTVQIYSPSHEKQFQFSMEAFKFIGLHDQVYISCSVMMCEAGNPNTRCAQGCTNTTWFGGHHHHKREAVIQSGAHLVSQGPLRLRRSADSISAATLNMNLVFVVGCLLAAVGMVCGVVAYRTRTQWPVPNGEMSLSSHHQASVDHHREMAPIPDTPQ</sequence>
<feature type="domain" description="ZP" evidence="6">
    <location>
        <begin position="1"/>
        <end position="247"/>
    </location>
</feature>
<proteinExistence type="predicted"/>
<dbReference type="Pfam" id="PF23344">
    <property type="entry name" value="ZP-N"/>
    <property type="match status" value="1"/>
</dbReference>
<evidence type="ECO:0000256" key="2">
    <source>
        <dbReference type="ARBA" id="ARBA00023157"/>
    </source>
</evidence>
<protein>
    <submittedName>
        <fullName evidence="7">(Atlantic silverside) hypothetical protein</fullName>
    </submittedName>
</protein>
<keyword evidence="8" id="KW-1185">Reference proteome</keyword>
<keyword evidence="5" id="KW-0812">Transmembrane</keyword>
<dbReference type="PROSITE" id="PS51034">
    <property type="entry name" value="ZP_2"/>
    <property type="match status" value="1"/>
</dbReference>
<evidence type="ECO:0000313" key="7">
    <source>
        <dbReference type="EMBL" id="CAG5849794.1"/>
    </source>
</evidence>
<evidence type="ECO:0000259" key="6">
    <source>
        <dbReference type="PROSITE" id="PS51034"/>
    </source>
</evidence>